<name>A0A2H0YTQ0_9BACT</name>
<dbReference type="EMBL" id="PEXV01000153">
    <property type="protein sequence ID" value="PIS41122.1"/>
    <property type="molecule type" value="Genomic_DNA"/>
</dbReference>
<evidence type="ECO:0000256" key="1">
    <source>
        <dbReference type="SAM" id="Phobius"/>
    </source>
</evidence>
<protein>
    <recommendedName>
        <fullName evidence="5">Ammonium transporter</fullName>
    </recommendedName>
</protein>
<sequence>MKKYIVAGLLTLLVLAVPAATFAQFTIDQNIPGNIGINNTTKTLQETLISVVNWVLALLGLIAVIMILYGGFVWLTAGGNEEKVAS</sequence>
<dbReference type="Pfam" id="PF18895">
    <property type="entry name" value="T4SS_pilin"/>
    <property type="match status" value="1"/>
</dbReference>
<keyword evidence="1" id="KW-0472">Membrane</keyword>
<evidence type="ECO:0000313" key="3">
    <source>
        <dbReference type="EMBL" id="PIS41122.1"/>
    </source>
</evidence>
<organism evidence="3 4">
    <name type="scientific">Candidatus Kerfeldbacteria bacterium CG08_land_8_20_14_0_20_42_7</name>
    <dbReference type="NCBI Taxonomy" id="2014245"/>
    <lineage>
        <taxon>Bacteria</taxon>
        <taxon>Candidatus Kerfeldiibacteriota</taxon>
    </lineage>
</organism>
<evidence type="ECO:0000256" key="2">
    <source>
        <dbReference type="SAM" id="SignalP"/>
    </source>
</evidence>
<evidence type="ECO:0008006" key="5">
    <source>
        <dbReference type="Google" id="ProtNLM"/>
    </source>
</evidence>
<feature type="chain" id="PRO_5013601212" description="Ammonium transporter" evidence="2">
    <location>
        <begin position="24"/>
        <end position="86"/>
    </location>
</feature>
<accession>A0A2H0YTQ0</accession>
<keyword evidence="1" id="KW-0812">Transmembrane</keyword>
<dbReference type="Proteomes" id="UP000228711">
    <property type="component" value="Unassembled WGS sequence"/>
</dbReference>
<gene>
    <name evidence="3" type="ORF">COT25_04810</name>
</gene>
<feature type="transmembrane region" description="Helical" evidence="1">
    <location>
        <begin position="47"/>
        <end position="75"/>
    </location>
</feature>
<keyword evidence="1" id="KW-1133">Transmembrane helix</keyword>
<dbReference type="AlphaFoldDB" id="A0A2H0YTQ0"/>
<reference evidence="4" key="1">
    <citation type="submission" date="2017-09" db="EMBL/GenBank/DDBJ databases">
        <title>Depth-based differentiation of microbial function through sediment-hosted aquifers and enrichment of novel symbionts in the deep terrestrial subsurface.</title>
        <authorList>
            <person name="Probst A.J."/>
            <person name="Ladd B."/>
            <person name="Jarett J.K."/>
            <person name="Geller-Mcgrath D.E."/>
            <person name="Sieber C.M.K."/>
            <person name="Emerson J.B."/>
            <person name="Anantharaman K."/>
            <person name="Thomas B.C."/>
            <person name="Malmstrom R."/>
            <person name="Stieglmeier M."/>
            <person name="Klingl A."/>
            <person name="Woyke T."/>
            <person name="Ryan C.M."/>
            <person name="Banfield J.F."/>
        </authorList>
    </citation>
    <scope>NUCLEOTIDE SEQUENCE [LARGE SCALE GENOMIC DNA]</scope>
</reference>
<dbReference type="InterPro" id="IPR043993">
    <property type="entry name" value="T4SS_pilin"/>
</dbReference>
<evidence type="ECO:0000313" key="4">
    <source>
        <dbReference type="Proteomes" id="UP000228711"/>
    </source>
</evidence>
<feature type="signal peptide" evidence="2">
    <location>
        <begin position="1"/>
        <end position="23"/>
    </location>
</feature>
<keyword evidence="2" id="KW-0732">Signal</keyword>
<comment type="caution">
    <text evidence="3">The sequence shown here is derived from an EMBL/GenBank/DDBJ whole genome shotgun (WGS) entry which is preliminary data.</text>
</comment>
<feature type="non-terminal residue" evidence="3">
    <location>
        <position position="86"/>
    </location>
</feature>
<proteinExistence type="predicted"/>